<sequence>MSATTSIRTAGGMLTASLLARVGQGDTTLGGLSSADYHLPSGQSPREAANRAWTYLSGIWPAFRDAVTALPASDPAVRLTREQWLMHLFRELGYGRLQPTPTGGLVVDGTAYPVSHVWGATPIHLLGWNVPLDRRTPGVAGAAGRAPHALVQELLNRSDDHLWGVVSNGQVLRLLRDSSALSTQAYVEFDLVSMFEGESFADFVVLFLLLHESRLSVTPGEPPATCRLERWRDVAAASGTRAMASLRDGVAEALQILGTGFLTHPENAVLRHMVGVGEASAEISAAEYQRALLRLVYRLLFLFVAEDRDALLDPSAPPEARERYRRFFSTARLRRRALQRRGSQHADLWDALCLVITRLGDERGCPELALPGIGGLFDDTGEEFLLTARLSNRTLLDAVRALSVVHPRGEVRQSVDYRNLGAEELGSVYESLLEYVPRLNTADRTFTLEQLAGNDRKTTGSYYTPSSLIDLVLDETLTPLLDEAERSPDPESALLALTVCDPACGSGHFLVAAARRLAERLAMARSGEQDPTPGDLAEAMRDVVATCIYGVDLNPMAAELAKVSLWLESMEAGRPLSFLDAHIKVGNSLLGTTPALLAQGVPDAAFVVLEGDDKKATAALKKRNANERKAQAQEDGGQFDLFDTGGLSSGFSSRVGRAEVTRATTLAELHAAQRRYQEAQNDPRLARERWHADTWCAAFVQLKGEGLPTITTSTVEAAREDRLDATTRAEVGRLQAQYGFFHWHLEFPEIFDVSLGDGEHGWRGGFAAVVGNPPWETVQMSEKEFFAQRAPHIAGARNASARKQAIEALQHDDPLLHEEFVRARRFASGQNTLVRSGRYPLVARGKINTYAVFAELFRSLLSPEGRMGIIAPTGLATDATTAAFFADTVRHRRLATFYDFENEAKIFPGIHNQIRFSITVITGGRPSSDARLAFYTRHVADTSKRRYGLTPDEILMLNPNTGTLPMFRSRRDAEITLKIYRRFPVLIDETTGENSWGLTFKQGLFNMATDSGIFRSAEDLEAEGAAFDGWAYVNDTRRWLPLYEGKMLNHYDHRYSTYQGATQAQLNKGTLPRLSDEAHRDWEQEARARYWVAEKDVESAVGTRWDRGWFLGWRDITNASNMRTHVPSAIPRSAVGHKLPLVQPSPPSNAPALQATWSSLVHDYVARQKLSSTGMTYFILKQLTTPPPAVFREPLPGVCTELLAEWLRPRVLELTYTSRRMAPYARDVLGLPEDGDPGVPFRWNPERRAHLMAEIDAAMFHLYGLDRDEVEHVLDSFTVVRKYDERDHGSYVTKTRILALYDAMASHTPGTRRSEA</sequence>
<organism evidence="7 8">
    <name type="scientific">Mobilicoccus pelagius NBRC 104925</name>
    <dbReference type="NCBI Taxonomy" id="1089455"/>
    <lineage>
        <taxon>Bacteria</taxon>
        <taxon>Bacillati</taxon>
        <taxon>Actinomycetota</taxon>
        <taxon>Actinomycetes</taxon>
        <taxon>Micrococcales</taxon>
        <taxon>Dermatophilaceae</taxon>
        <taxon>Mobilicoccus</taxon>
    </lineage>
</organism>
<evidence type="ECO:0000256" key="2">
    <source>
        <dbReference type="ARBA" id="ARBA00022603"/>
    </source>
</evidence>
<evidence type="ECO:0000256" key="1">
    <source>
        <dbReference type="ARBA" id="ARBA00011900"/>
    </source>
</evidence>
<dbReference type="EC" id="2.1.1.72" evidence="1"/>
<dbReference type="InterPro" id="IPR050953">
    <property type="entry name" value="N4_N6_ade-DNA_methylase"/>
</dbReference>
<evidence type="ECO:0000256" key="4">
    <source>
        <dbReference type="ARBA" id="ARBA00022691"/>
    </source>
</evidence>
<gene>
    <name evidence="7" type="ORF">MOPEL_075_00040</name>
</gene>
<comment type="catalytic activity">
    <reaction evidence="5">
        <text>a 2'-deoxyadenosine in DNA + S-adenosyl-L-methionine = an N(6)-methyl-2'-deoxyadenosine in DNA + S-adenosyl-L-homocysteine + H(+)</text>
        <dbReference type="Rhea" id="RHEA:15197"/>
        <dbReference type="Rhea" id="RHEA-COMP:12418"/>
        <dbReference type="Rhea" id="RHEA-COMP:12419"/>
        <dbReference type="ChEBI" id="CHEBI:15378"/>
        <dbReference type="ChEBI" id="CHEBI:57856"/>
        <dbReference type="ChEBI" id="CHEBI:59789"/>
        <dbReference type="ChEBI" id="CHEBI:90615"/>
        <dbReference type="ChEBI" id="CHEBI:90616"/>
        <dbReference type="EC" id="2.1.1.72"/>
    </reaction>
</comment>
<evidence type="ECO:0000256" key="5">
    <source>
        <dbReference type="ARBA" id="ARBA00047942"/>
    </source>
</evidence>
<dbReference type="InterPro" id="IPR029063">
    <property type="entry name" value="SAM-dependent_MTases_sf"/>
</dbReference>
<keyword evidence="8" id="KW-1185">Reference proteome</keyword>
<dbReference type="PANTHER" id="PTHR33841:SF1">
    <property type="entry name" value="DNA METHYLTRANSFERASE A"/>
    <property type="match status" value="1"/>
</dbReference>
<dbReference type="GO" id="GO:0009007">
    <property type="term" value="F:site-specific DNA-methyltransferase (adenine-specific) activity"/>
    <property type="evidence" value="ECO:0007669"/>
    <property type="project" value="UniProtKB-EC"/>
</dbReference>
<comment type="caution">
    <text evidence="7">The sequence shown here is derived from an EMBL/GenBank/DDBJ whole genome shotgun (WGS) entry which is preliminary data.</text>
</comment>
<dbReference type="PRINTS" id="PR00507">
    <property type="entry name" value="N12N6MTFRASE"/>
</dbReference>
<dbReference type="EMBL" id="BAFE01000054">
    <property type="protein sequence ID" value="GAB48608.1"/>
    <property type="molecule type" value="Genomic_DNA"/>
</dbReference>
<dbReference type="STRING" id="1089455.MOPEL_075_00040"/>
<dbReference type="GO" id="GO:0032259">
    <property type="term" value="P:methylation"/>
    <property type="evidence" value="ECO:0007669"/>
    <property type="project" value="UniProtKB-KW"/>
</dbReference>
<accession>H5USA0</accession>
<reference evidence="7 8" key="1">
    <citation type="submission" date="2012-02" db="EMBL/GenBank/DDBJ databases">
        <title>Whole genome shotgun sequence of Mobilicoccus pelagius NBRC 104925.</title>
        <authorList>
            <person name="Yoshida Y."/>
            <person name="Hosoyama A."/>
            <person name="Tsuchikane K."/>
            <person name="Katsumata H."/>
            <person name="Yamazaki S."/>
            <person name="Fujita N."/>
        </authorList>
    </citation>
    <scope>NUCLEOTIDE SEQUENCE [LARGE SCALE GENOMIC DNA]</scope>
    <source>
        <strain evidence="7 8">NBRC 104925</strain>
    </source>
</reference>
<keyword evidence="4" id="KW-0949">S-adenosyl-L-methionine</keyword>
<dbReference type="SUPFAM" id="SSF53335">
    <property type="entry name" value="S-adenosyl-L-methionine-dependent methyltransferases"/>
    <property type="match status" value="1"/>
</dbReference>
<dbReference type="Gene3D" id="3.40.50.150">
    <property type="entry name" value="Vaccinia Virus protein VP39"/>
    <property type="match status" value="2"/>
</dbReference>
<keyword evidence="3" id="KW-0808">Transferase</keyword>
<dbReference type="GO" id="GO:0006304">
    <property type="term" value="P:DNA modification"/>
    <property type="evidence" value="ECO:0007669"/>
    <property type="project" value="InterPro"/>
</dbReference>
<dbReference type="Pfam" id="PF07669">
    <property type="entry name" value="Eco57I"/>
    <property type="match status" value="1"/>
</dbReference>
<name>H5USA0_9MICO</name>
<evidence type="ECO:0000313" key="7">
    <source>
        <dbReference type="EMBL" id="GAB48608.1"/>
    </source>
</evidence>
<dbReference type="Proteomes" id="UP000004367">
    <property type="component" value="Unassembled WGS sequence"/>
</dbReference>
<dbReference type="PANTHER" id="PTHR33841">
    <property type="entry name" value="DNA METHYLTRANSFERASE YEEA-RELATED"/>
    <property type="match status" value="1"/>
</dbReference>
<keyword evidence="2" id="KW-0489">Methyltransferase</keyword>
<dbReference type="InterPro" id="IPR011639">
    <property type="entry name" value="MethylTrfase_TaqI-like_dom"/>
</dbReference>
<dbReference type="eggNOG" id="COG1002">
    <property type="taxonomic scope" value="Bacteria"/>
</dbReference>
<evidence type="ECO:0000313" key="8">
    <source>
        <dbReference type="Proteomes" id="UP000004367"/>
    </source>
</evidence>
<evidence type="ECO:0000259" key="6">
    <source>
        <dbReference type="Pfam" id="PF07669"/>
    </source>
</evidence>
<protein>
    <recommendedName>
        <fullName evidence="1">site-specific DNA-methyltransferase (adenine-specific)</fullName>
        <ecNumber evidence="1">2.1.1.72</ecNumber>
    </recommendedName>
</protein>
<dbReference type="RefSeq" id="WP_009482506.1">
    <property type="nucleotide sequence ID" value="NZ_BAFE01000054.1"/>
</dbReference>
<dbReference type="OrthoDB" id="4280289at2"/>
<evidence type="ECO:0000256" key="3">
    <source>
        <dbReference type="ARBA" id="ARBA00022679"/>
    </source>
</evidence>
<proteinExistence type="predicted"/>
<feature type="domain" description="Type II methyltransferase M.TaqI-like" evidence="6">
    <location>
        <begin position="547"/>
        <end position="784"/>
    </location>
</feature>